<sequence>MDGQQRDEAPTLAALIAPCLYSPRRTYRDAVHRGREAVSARGPSCRIRPSLDPTPSRARVSLHCGLGGLAALSDRLASIVDQGVQCWPANRAFERAKRRSKQPRDDSREPWPVLSSRLQQ</sequence>
<reference evidence="2 3" key="1">
    <citation type="submission" date="2018-03" db="EMBL/GenBank/DDBJ databases">
        <authorList>
            <person name="Guldener U."/>
        </authorList>
    </citation>
    <scope>NUCLEOTIDE SEQUENCE [LARGE SCALE GENOMIC DNA]</scope>
    <source>
        <strain evidence="2 3">DAOM196992</strain>
    </source>
</reference>
<evidence type="ECO:0000313" key="2">
    <source>
        <dbReference type="EMBL" id="SPO39474.1"/>
    </source>
</evidence>
<dbReference type="AlphaFoldDB" id="A0A5C3F4N9"/>
<organism evidence="2 3">
    <name type="scientific">Pseudozyma flocculosa</name>
    <dbReference type="NCBI Taxonomy" id="84751"/>
    <lineage>
        <taxon>Eukaryota</taxon>
        <taxon>Fungi</taxon>
        <taxon>Dikarya</taxon>
        <taxon>Basidiomycota</taxon>
        <taxon>Ustilaginomycotina</taxon>
        <taxon>Ustilaginomycetes</taxon>
        <taxon>Ustilaginales</taxon>
        <taxon>Ustilaginaceae</taxon>
        <taxon>Pseudozyma</taxon>
    </lineage>
</organism>
<gene>
    <name evidence="2" type="ORF">PSFLO_04955</name>
</gene>
<accession>A0A5C3F4N9</accession>
<keyword evidence="3" id="KW-1185">Reference proteome</keyword>
<dbReference type="Proteomes" id="UP000323386">
    <property type="component" value="Unassembled WGS sequence"/>
</dbReference>
<proteinExistence type="predicted"/>
<dbReference type="EMBL" id="OOIP01000014">
    <property type="protein sequence ID" value="SPO39474.1"/>
    <property type="molecule type" value="Genomic_DNA"/>
</dbReference>
<evidence type="ECO:0000313" key="3">
    <source>
        <dbReference type="Proteomes" id="UP000323386"/>
    </source>
</evidence>
<name>A0A5C3F4N9_9BASI</name>
<protein>
    <submittedName>
        <fullName evidence="2">Uncharacterized protein</fullName>
    </submittedName>
</protein>
<feature type="region of interest" description="Disordered" evidence="1">
    <location>
        <begin position="94"/>
        <end position="120"/>
    </location>
</feature>
<evidence type="ECO:0000256" key="1">
    <source>
        <dbReference type="SAM" id="MobiDB-lite"/>
    </source>
</evidence>